<name>A0AAV6HGV5_9TELE</name>
<keyword evidence="2" id="KW-0472">Membrane</keyword>
<evidence type="ECO:0000256" key="1">
    <source>
        <dbReference type="SAM" id="MobiDB-lite"/>
    </source>
</evidence>
<protein>
    <submittedName>
        <fullName evidence="4">Uncharacterized protein</fullName>
    </submittedName>
</protein>
<evidence type="ECO:0000313" key="5">
    <source>
        <dbReference type="Proteomes" id="UP000823561"/>
    </source>
</evidence>
<reference evidence="4 5" key="1">
    <citation type="submission" date="2020-10" db="EMBL/GenBank/DDBJ databases">
        <title>Chromosome-scale genome assembly of the Allis shad, Alosa alosa.</title>
        <authorList>
            <person name="Margot Z."/>
            <person name="Christophe K."/>
            <person name="Cabau C."/>
            <person name="Louis A."/>
            <person name="Berthelot C."/>
            <person name="Parey E."/>
            <person name="Roest Crollius H."/>
            <person name="Montfort J."/>
            <person name="Robinson-Rechavi M."/>
            <person name="Bucao C."/>
            <person name="Bouchez O."/>
            <person name="Gislard M."/>
            <person name="Lluch J."/>
            <person name="Milhes M."/>
            <person name="Lampietro C."/>
            <person name="Lopez Roques C."/>
            <person name="Donnadieu C."/>
            <person name="Braasch I."/>
            <person name="Desvignes T."/>
            <person name="Postlethwait J."/>
            <person name="Bobe J."/>
            <person name="Guiguen Y."/>
        </authorList>
    </citation>
    <scope>NUCLEOTIDE SEQUENCE [LARGE SCALE GENOMIC DNA]</scope>
    <source>
        <strain evidence="4">M-15738</strain>
        <tissue evidence="4">Blood</tissue>
    </source>
</reference>
<dbReference type="Proteomes" id="UP000823561">
    <property type="component" value="Chromosome 1"/>
</dbReference>
<accession>A0AAV6HGV5</accession>
<feature type="region of interest" description="Disordered" evidence="1">
    <location>
        <begin position="329"/>
        <end position="356"/>
    </location>
</feature>
<gene>
    <name evidence="4" type="ORF">AALO_G00013310</name>
</gene>
<sequence length="356" mass="39914">MTCAALTKLLVVILVAFILCLPEFFSPRGLKISFCCESFKPCVDRSDGGCEMSVGTWVKDQPCSGETNTTEQNISYWLCETQTDLTNLFGNGSVVDPLEVSLLVQIDSPSARNVTNHYHLKNASSLISSETHQGLFHCCMSPNETQNLLQNSAPTPHHCLLHVQRRNQTETFYFPHQMKGNGQCLSQRVWLALVLVVISITVVTVVYQTLCRTLLLKRRVERLPDSADQPCRRLTIRRSTSCADIPDLALPPRGSAGDVFSEVSPQEEAEDNIWPSLLPNETLLKVYRCRKGLSPIREVENHEVSGEVQECGGSLLLNQDFSHSQWGPLSQLHHRGHPPPLSLMSVTREDEEDWYN</sequence>
<proteinExistence type="predicted"/>
<feature type="signal peptide" evidence="3">
    <location>
        <begin position="1"/>
        <end position="20"/>
    </location>
</feature>
<feature type="transmembrane region" description="Helical" evidence="2">
    <location>
        <begin position="189"/>
        <end position="210"/>
    </location>
</feature>
<keyword evidence="5" id="KW-1185">Reference proteome</keyword>
<comment type="caution">
    <text evidence="4">The sequence shown here is derived from an EMBL/GenBank/DDBJ whole genome shotgun (WGS) entry which is preliminary data.</text>
</comment>
<evidence type="ECO:0000313" key="4">
    <source>
        <dbReference type="EMBL" id="KAG5286300.1"/>
    </source>
</evidence>
<feature type="chain" id="PRO_5043708792" evidence="3">
    <location>
        <begin position="21"/>
        <end position="356"/>
    </location>
</feature>
<dbReference type="EMBL" id="JADWDJ010000001">
    <property type="protein sequence ID" value="KAG5286300.1"/>
    <property type="molecule type" value="Genomic_DNA"/>
</dbReference>
<keyword evidence="2" id="KW-0812">Transmembrane</keyword>
<evidence type="ECO:0000256" key="3">
    <source>
        <dbReference type="SAM" id="SignalP"/>
    </source>
</evidence>
<evidence type="ECO:0000256" key="2">
    <source>
        <dbReference type="SAM" id="Phobius"/>
    </source>
</evidence>
<keyword evidence="2" id="KW-1133">Transmembrane helix</keyword>
<organism evidence="4 5">
    <name type="scientific">Alosa alosa</name>
    <name type="common">allis shad</name>
    <dbReference type="NCBI Taxonomy" id="278164"/>
    <lineage>
        <taxon>Eukaryota</taxon>
        <taxon>Metazoa</taxon>
        <taxon>Chordata</taxon>
        <taxon>Craniata</taxon>
        <taxon>Vertebrata</taxon>
        <taxon>Euteleostomi</taxon>
        <taxon>Actinopterygii</taxon>
        <taxon>Neopterygii</taxon>
        <taxon>Teleostei</taxon>
        <taxon>Clupei</taxon>
        <taxon>Clupeiformes</taxon>
        <taxon>Clupeoidei</taxon>
        <taxon>Clupeidae</taxon>
        <taxon>Alosa</taxon>
    </lineage>
</organism>
<dbReference type="AlphaFoldDB" id="A0AAV6HGV5"/>
<keyword evidence="3" id="KW-0732">Signal</keyword>